<feature type="signal peptide" evidence="4">
    <location>
        <begin position="1"/>
        <end position="25"/>
    </location>
</feature>
<dbReference type="InterPro" id="IPR017937">
    <property type="entry name" value="Thioredoxin_CS"/>
</dbReference>
<evidence type="ECO:0000256" key="2">
    <source>
        <dbReference type="ARBA" id="ARBA00022748"/>
    </source>
</evidence>
<dbReference type="EC" id="1.8.4.7" evidence="6"/>
<dbReference type="InterPro" id="IPR050553">
    <property type="entry name" value="Thioredoxin_ResA/DsbE_sf"/>
</dbReference>
<dbReference type="CDD" id="cd02966">
    <property type="entry name" value="TlpA_like_family"/>
    <property type="match status" value="1"/>
</dbReference>
<dbReference type="Proteomes" id="UP000002588">
    <property type="component" value="Chromosome"/>
</dbReference>
<dbReference type="GO" id="GO:0047142">
    <property type="term" value="F:enzyme-thiol transhydrogenase (glutathione-disulfide) activity"/>
    <property type="evidence" value="ECO:0007669"/>
    <property type="project" value="UniProtKB-EC"/>
</dbReference>
<feature type="chain" id="PRO_5002635179" evidence="4">
    <location>
        <begin position="26"/>
        <end position="175"/>
    </location>
</feature>
<dbReference type="GO" id="GO:0017004">
    <property type="term" value="P:cytochrome complex assembly"/>
    <property type="evidence" value="ECO:0007669"/>
    <property type="project" value="UniProtKB-KW"/>
</dbReference>
<evidence type="ECO:0000259" key="5">
    <source>
        <dbReference type="PROSITE" id="PS51352"/>
    </source>
</evidence>
<dbReference type="eggNOG" id="COG0526">
    <property type="taxonomic scope" value="Bacteria"/>
</dbReference>
<name>A1K1L5_AZOSB</name>
<organism evidence="6 7">
    <name type="scientific">Azoarcus sp. (strain BH72)</name>
    <dbReference type="NCBI Taxonomy" id="418699"/>
    <lineage>
        <taxon>Bacteria</taxon>
        <taxon>Pseudomonadati</taxon>
        <taxon>Pseudomonadota</taxon>
        <taxon>Betaproteobacteria</taxon>
        <taxon>Rhodocyclales</taxon>
        <taxon>Zoogloeaceae</taxon>
        <taxon>Azoarcus</taxon>
    </lineage>
</organism>
<sequence>MTSRRLLRRFFCALAVCLAPASAFAVDLEPLATLPPAPAALQAELARVQGRAVLINFWASWCEPCRDEMPALVELDEQEPGIALITVAVADRAADSRRFLDDYLLDNVVLINDPEQLIARAWGARLLPTTIMLDAAHRPRFRVRGEADWRAPELRARLRALTASESTPIPKGKTP</sequence>
<dbReference type="Pfam" id="PF08534">
    <property type="entry name" value="Redoxin"/>
    <property type="match status" value="1"/>
</dbReference>
<keyword evidence="3" id="KW-0676">Redox-active center</keyword>
<evidence type="ECO:0000256" key="3">
    <source>
        <dbReference type="ARBA" id="ARBA00023284"/>
    </source>
</evidence>
<reference evidence="6 7" key="1">
    <citation type="journal article" date="2006" name="Nat. Biotechnol.">
        <title>Complete genome of the mutualistic, N2-fixing grass endophyte Azoarcus sp. strain BH72.</title>
        <authorList>
            <person name="Krause A."/>
            <person name="Ramakumar A."/>
            <person name="Bartels D."/>
            <person name="Battistoni F."/>
            <person name="Bekel T."/>
            <person name="Boch J."/>
            <person name="Boehm M."/>
            <person name="Friedrich F."/>
            <person name="Hurek T."/>
            <person name="Krause L."/>
            <person name="Linke B."/>
            <person name="McHardy A.C."/>
            <person name="Sarkar A."/>
            <person name="Schneiker S."/>
            <person name="Syed A.A."/>
            <person name="Thauer R."/>
            <person name="Vorhoelter F.-J."/>
            <person name="Weidner S."/>
            <person name="Puehler A."/>
            <person name="Reinhold-Hurek B."/>
            <person name="Kaiser O."/>
            <person name="Goesmann A."/>
        </authorList>
    </citation>
    <scope>NUCLEOTIDE SEQUENCE [LARGE SCALE GENOMIC DNA]</scope>
    <source>
        <strain evidence="6 7">BH72</strain>
    </source>
</reference>
<feature type="domain" description="Thioredoxin" evidence="5">
    <location>
        <begin position="23"/>
        <end position="163"/>
    </location>
</feature>
<dbReference type="PANTHER" id="PTHR42852">
    <property type="entry name" value="THIOL:DISULFIDE INTERCHANGE PROTEIN DSBE"/>
    <property type="match status" value="1"/>
</dbReference>
<dbReference type="SUPFAM" id="SSF52833">
    <property type="entry name" value="Thioredoxin-like"/>
    <property type="match status" value="1"/>
</dbReference>
<dbReference type="PROSITE" id="PS51352">
    <property type="entry name" value="THIOREDOXIN_2"/>
    <property type="match status" value="1"/>
</dbReference>
<keyword evidence="6" id="KW-0560">Oxidoreductase</keyword>
<dbReference type="InterPro" id="IPR013766">
    <property type="entry name" value="Thioredoxin_domain"/>
</dbReference>
<dbReference type="PROSITE" id="PS00194">
    <property type="entry name" value="THIOREDOXIN_1"/>
    <property type="match status" value="1"/>
</dbReference>
<evidence type="ECO:0000256" key="1">
    <source>
        <dbReference type="ARBA" id="ARBA00004196"/>
    </source>
</evidence>
<dbReference type="Gene3D" id="3.40.30.10">
    <property type="entry name" value="Glutaredoxin"/>
    <property type="match status" value="1"/>
</dbReference>
<accession>A1K1L5</accession>
<evidence type="ECO:0000313" key="6">
    <source>
        <dbReference type="EMBL" id="CAL92720.1"/>
    </source>
</evidence>
<proteinExistence type="predicted"/>
<comment type="subcellular location">
    <subcellularLocation>
        <location evidence="1">Cell envelope</location>
    </subcellularLocation>
</comment>
<evidence type="ECO:0000256" key="4">
    <source>
        <dbReference type="SAM" id="SignalP"/>
    </source>
</evidence>
<dbReference type="EMBL" id="AM406670">
    <property type="protein sequence ID" value="CAL92720.1"/>
    <property type="molecule type" value="Genomic_DNA"/>
</dbReference>
<evidence type="ECO:0000313" key="7">
    <source>
        <dbReference type="Proteomes" id="UP000002588"/>
    </source>
</evidence>
<dbReference type="HOGENOM" id="CLU_042529_11_0_4"/>
<dbReference type="InterPro" id="IPR036249">
    <property type="entry name" value="Thioredoxin-like_sf"/>
</dbReference>
<dbReference type="GO" id="GO:0015036">
    <property type="term" value="F:disulfide oxidoreductase activity"/>
    <property type="evidence" value="ECO:0007669"/>
    <property type="project" value="UniProtKB-ARBA"/>
</dbReference>
<keyword evidence="2" id="KW-0201">Cytochrome c-type biogenesis</keyword>
<dbReference type="STRING" id="62928.azo0102"/>
<protein>
    <submittedName>
        <fullName evidence="6">Thiol:disulphide oxidoreductase</fullName>
        <ecNumber evidence="6">1.8.4.7</ecNumber>
    </submittedName>
</protein>
<dbReference type="InterPro" id="IPR013740">
    <property type="entry name" value="Redoxin"/>
</dbReference>
<keyword evidence="7" id="KW-1185">Reference proteome</keyword>
<dbReference type="RefSeq" id="WP_011763839.1">
    <property type="nucleotide sequence ID" value="NC_008702.1"/>
</dbReference>
<keyword evidence="4" id="KW-0732">Signal</keyword>
<dbReference type="KEGG" id="azo:azo0102"/>
<gene>
    <name evidence="6" type="primary">helX</name>
    <name evidence="6" type="ordered locus">azo0102</name>
</gene>
<dbReference type="AlphaFoldDB" id="A1K1L5"/>
<dbReference type="PANTHER" id="PTHR42852:SF17">
    <property type="entry name" value="THIOREDOXIN-LIKE PROTEIN HI_1115"/>
    <property type="match status" value="1"/>
</dbReference>
<dbReference type="GO" id="GO:0030313">
    <property type="term" value="C:cell envelope"/>
    <property type="evidence" value="ECO:0007669"/>
    <property type="project" value="UniProtKB-SubCell"/>
</dbReference>